<name>A0A9Q1MHS2_9SOLA</name>
<keyword evidence="1" id="KW-0175">Coiled coil</keyword>
<gene>
    <name evidence="2" type="ORF">K7X08_022477</name>
</gene>
<evidence type="ECO:0000313" key="3">
    <source>
        <dbReference type="Proteomes" id="UP001152561"/>
    </source>
</evidence>
<dbReference type="PANTHER" id="PTHR35500:SF1">
    <property type="entry name" value="OS03G0108700 PROTEIN"/>
    <property type="match status" value="1"/>
</dbReference>
<dbReference type="OrthoDB" id="1933196at2759"/>
<feature type="coiled-coil region" evidence="1">
    <location>
        <begin position="123"/>
        <end position="170"/>
    </location>
</feature>
<proteinExistence type="predicted"/>
<dbReference type="PANTHER" id="PTHR35500">
    <property type="entry name" value="OS03G0108700 PROTEIN"/>
    <property type="match status" value="1"/>
</dbReference>
<dbReference type="EMBL" id="JAJAGQ010000006">
    <property type="protein sequence ID" value="KAJ8560617.1"/>
    <property type="molecule type" value="Genomic_DNA"/>
</dbReference>
<sequence length="175" mass="19776">MSAQTCNGPFSVYARACYSAQDSSTFKLAAKSIFCNYRFVMEIEVADLTNKRMKPSVADNETTESGMEVANDADEENALIPVPMASEQMEAEIVNVLEKMNHFTNLVSELLESGKSMFKELSNEFEERLIQIHKEQMVKWQEEIKEVRLLDTANEEAESLLLNAKTLLQNVHGES</sequence>
<reference evidence="3" key="1">
    <citation type="journal article" date="2023" name="Proc. Natl. Acad. Sci. U.S.A.">
        <title>Genomic and structural basis for evolution of tropane alkaloid biosynthesis.</title>
        <authorList>
            <person name="Wanga Y.-J."/>
            <person name="Taina T."/>
            <person name="Yua J.-Y."/>
            <person name="Lia J."/>
            <person name="Xua B."/>
            <person name="Chenc J."/>
            <person name="D'Auriad J.C."/>
            <person name="Huanga J.-P."/>
            <person name="Huanga S.-X."/>
        </authorList>
    </citation>
    <scope>NUCLEOTIDE SEQUENCE [LARGE SCALE GENOMIC DNA]</scope>
    <source>
        <strain evidence="3">cv. KIB-2019</strain>
    </source>
</reference>
<protein>
    <recommendedName>
        <fullName evidence="4">Knotted 1-binding protein 36</fullName>
    </recommendedName>
</protein>
<comment type="caution">
    <text evidence="2">The sequence shown here is derived from an EMBL/GenBank/DDBJ whole genome shotgun (WGS) entry which is preliminary data.</text>
</comment>
<evidence type="ECO:0000313" key="2">
    <source>
        <dbReference type="EMBL" id="KAJ8560617.1"/>
    </source>
</evidence>
<keyword evidence="3" id="KW-1185">Reference proteome</keyword>
<evidence type="ECO:0008006" key="4">
    <source>
        <dbReference type="Google" id="ProtNLM"/>
    </source>
</evidence>
<organism evidence="2 3">
    <name type="scientific">Anisodus acutangulus</name>
    <dbReference type="NCBI Taxonomy" id="402998"/>
    <lineage>
        <taxon>Eukaryota</taxon>
        <taxon>Viridiplantae</taxon>
        <taxon>Streptophyta</taxon>
        <taxon>Embryophyta</taxon>
        <taxon>Tracheophyta</taxon>
        <taxon>Spermatophyta</taxon>
        <taxon>Magnoliopsida</taxon>
        <taxon>eudicotyledons</taxon>
        <taxon>Gunneridae</taxon>
        <taxon>Pentapetalae</taxon>
        <taxon>asterids</taxon>
        <taxon>lamiids</taxon>
        <taxon>Solanales</taxon>
        <taxon>Solanaceae</taxon>
        <taxon>Solanoideae</taxon>
        <taxon>Hyoscyameae</taxon>
        <taxon>Anisodus</taxon>
    </lineage>
</organism>
<dbReference type="AlphaFoldDB" id="A0A9Q1MHS2"/>
<evidence type="ECO:0000256" key="1">
    <source>
        <dbReference type="SAM" id="Coils"/>
    </source>
</evidence>
<dbReference type="Proteomes" id="UP001152561">
    <property type="component" value="Unassembled WGS sequence"/>
</dbReference>
<accession>A0A9Q1MHS2</accession>